<comment type="subcellular location">
    <subcellularLocation>
        <location evidence="1">Membrane</location>
        <topology evidence="1">Multi-pass membrane protein</topology>
    </subcellularLocation>
</comment>
<feature type="transmembrane region" description="Helical" evidence="7">
    <location>
        <begin position="21"/>
        <end position="44"/>
    </location>
</feature>
<dbReference type="AlphaFoldDB" id="A0AAU9YVB3"/>
<evidence type="ECO:0000256" key="2">
    <source>
        <dbReference type="ARBA" id="ARBA00009751"/>
    </source>
</evidence>
<keyword evidence="5 7" id="KW-0472">Membrane</keyword>
<evidence type="ECO:0000256" key="3">
    <source>
        <dbReference type="ARBA" id="ARBA00022692"/>
    </source>
</evidence>
<dbReference type="InterPro" id="IPR007311">
    <property type="entry name" value="ST7"/>
</dbReference>
<dbReference type="Proteomes" id="UP001152836">
    <property type="component" value="Unassembled WGS sequence"/>
</dbReference>
<gene>
    <name evidence="8" type="primary">St7</name>
    <name evidence="8" type="ORF">PHOROB_LOCUS2094</name>
</gene>
<keyword evidence="4 7" id="KW-1133">Transmembrane helix</keyword>
<evidence type="ECO:0000256" key="6">
    <source>
        <dbReference type="SAM" id="MobiDB-lite"/>
    </source>
</evidence>
<feature type="compositionally biased region" description="Low complexity" evidence="6">
    <location>
        <begin position="68"/>
        <end position="82"/>
    </location>
</feature>
<comment type="caution">
    <text evidence="8">The sequence shown here is derived from an EMBL/GenBank/DDBJ whole genome shotgun (WGS) entry which is preliminary data.</text>
</comment>
<keyword evidence="9" id="KW-1185">Reference proteome</keyword>
<feature type="region of interest" description="Disordered" evidence="6">
    <location>
        <begin position="68"/>
        <end position="87"/>
    </location>
</feature>
<evidence type="ECO:0000256" key="7">
    <source>
        <dbReference type="SAM" id="Phobius"/>
    </source>
</evidence>
<dbReference type="CDD" id="cd11557">
    <property type="entry name" value="ST7"/>
    <property type="match status" value="1"/>
</dbReference>
<proteinExistence type="inferred from homology"/>
<comment type="similarity">
    <text evidence="2">Belongs to the ST7 family.</text>
</comment>
<dbReference type="Pfam" id="PF04184">
    <property type="entry name" value="ST7"/>
    <property type="match status" value="3"/>
</dbReference>
<keyword evidence="3 7" id="KW-0812">Transmembrane</keyword>
<evidence type="ECO:0000256" key="1">
    <source>
        <dbReference type="ARBA" id="ARBA00004141"/>
    </source>
</evidence>
<dbReference type="EMBL" id="CALSGD010000428">
    <property type="protein sequence ID" value="CAH6778321.1"/>
    <property type="molecule type" value="Genomic_DNA"/>
</dbReference>
<sequence length="439" mass="50501">MLHAFGTHTLSMFLNTLTPKFYVALTGTSSLISGLILIFEWWYFRKYGTSFIEQVSVSHLRPLLGGVDNNSSNNSNSSNGDSDSNRQSVSECKVWRNPLNLFRGAEYNRYTWVTGREPLTYYDMNLSAQDHQTFFTCDSDHLRPADAIMQKAWRERNPQARISAAHEALEINEIRSRVEVPLIASSTIWEIKLLPKCATAYILLAEEEATTIAEAEKLFKQALKAGDGCYRRSQQLQHHGSQYEAQHRRDTNVLVYIKRRLAMCARRLGRTREAVKMMRDYLLEMKSLILPPEHILKRGDSEAIAYAFFHLAHWKRVEGALNLLHCTWEGTFRMIPYPLEKGHLFYPYPICTETADRELLPSFHEVSVYPKKELPFFILFTAGLCSFTAMLALLTHQFPELMGVFAKAFLSTLFAPLNFVMEKVESILPSSLWHQLTRI</sequence>
<dbReference type="GO" id="GO:0016020">
    <property type="term" value="C:membrane"/>
    <property type="evidence" value="ECO:0007669"/>
    <property type="project" value="UniProtKB-SubCell"/>
</dbReference>
<protein>
    <submittedName>
        <fullName evidence="8">St7 protein</fullName>
    </submittedName>
</protein>
<reference evidence="8" key="1">
    <citation type="submission" date="2022-06" db="EMBL/GenBank/DDBJ databases">
        <authorList>
            <person name="Andreotti S."/>
            <person name="Wyler E."/>
        </authorList>
    </citation>
    <scope>NUCLEOTIDE SEQUENCE</scope>
</reference>
<name>A0AAU9YVB3_PHORO</name>
<evidence type="ECO:0000313" key="9">
    <source>
        <dbReference type="Proteomes" id="UP001152836"/>
    </source>
</evidence>
<accession>A0AAU9YVB3</accession>
<dbReference type="PANTHER" id="PTHR12745">
    <property type="entry name" value="SUPPRESSION OF TUMORIGENICITY 7"/>
    <property type="match status" value="1"/>
</dbReference>
<dbReference type="PANTHER" id="PTHR12745:SF8">
    <property type="entry name" value="SUPPRESSOR OF TUMORIGENICITY 7 PROTEIN"/>
    <property type="match status" value="1"/>
</dbReference>
<evidence type="ECO:0000256" key="5">
    <source>
        <dbReference type="ARBA" id="ARBA00023136"/>
    </source>
</evidence>
<evidence type="ECO:0000313" key="8">
    <source>
        <dbReference type="EMBL" id="CAH6778321.1"/>
    </source>
</evidence>
<evidence type="ECO:0000256" key="4">
    <source>
        <dbReference type="ARBA" id="ARBA00022989"/>
    </source>
</evidence>
<organism evidence="8 9">
    <name type="scientific">Phodopus roborovskii</name>
    <name type="common">Roborovski's desert hamster</name>
    <name type="synonym">Cricetulus roborovskii</name>
    <dbReference type="NCBI Taxonomy" id="109678"/>
    <lineage>
        <taxon>Eukaryota</taxon>
        <taxon>Metazoa</taxon>
        <taxon>Chordata</taxon>
        <taxon>Craniata</taxon>
        <taxon>Vertebrata</taxon>
        <taxon>Euteleostomi</taxon>
        <taxon>Mammalia</taxon>
        <taxon>Eutheria</taxon>
        <taxon>Euarchontoglires</taxon>
        <taxon>Glires</taxon>
        <taxon>Rodentia</taxon>
        <taxon>Myomorpha</taxon>
        <taxon>Muroidea</taxon>
        <taxon>Cricetidae</taxon>
        <taxon>Cricetinae</taxon>
        <taxon>Phodopus</taxon>
    </lineage>
</organism>